<proteinExistence type="predicted"/>
<evidence type="ECO:0000313" key="1">
    <source>
        <dbReference type="EMBL" id="KAG0264916.1"/>
    </source>
</evidence>
<dbReference type="Proteomes" id="UP001194580">
    <property type="component" value="Unassembled WGS sequence"/>
</dbReference>
<accession>A0AAD4D4I2</accession>
<dbReference type="Pfam" id="PF12505">
    <property type="entry name" value="DUF3712"/>
    <property type="match status" value="1"/>
</dbReference>
<protein>
    <submittedName>
        <fullName evidence="1">Uncharacterized protein</fullName>
    </submittedName>
</protein>
<sequence length="236" mass="25111">TMDGNIFTSSVGESVLKVNPDRTKEFSAFISAFIVNPSHTFTLRGTVDVKLTVSLAVPIPGSNLGGFSGFIPKPTSSPVTVPGIAFSSEVTLNGFNNFPKIDYIKEVGHSNADDGSFEITSTLNIFNPSQLGVIMGDVYFKTLGGMSQQDIGVTLMKQLELKRGDNLVSVVTSSKNPESAAIYKHIYESGETLSIEGFDKSSETDFILAAGIAPLRSTCKVPALKTFEVSATSQAP</sequence>
<reference evidence="1" key="1">
    <citation type="journal article" date="2020" name="Fungal Divers.">
        <title>Resolving the Mortierellaceae phylogeny through synthesis of multi-gene phylogenetics and phylogenomics.</title>
        <authorList>
            <person name="Vandepol N."/>
            <person name="Liber J."/>
            <person name="Desiro A."/>
            <person name="Na H."/>
            <person name="Kennedy M."/>
            <person name="Barry K."/>
            <person name="Grigoriev I.V."/>
            <person name="Miller A.N."/>
            <person name="O'Donnell K."/>
            <person name="Stajich J.E."/>
            <person name="Bonito G."/>
        </authorList>
    </citation>
    <scope>NUCLEOTIDE SEQUENCE</scope>
    <source>
        <strain evidence="1">NRRL 28262</strain>
    </source>
</reference>
<evidence type="ECO:0000313" key="2">
    <source>
        <dbReference type="Proteomes" id="UP001194580"/>
    </source>
</evidence>
<name>A0AAD4D4I2_9FUNG</name>
<keyword evidence="2" id="KW-1185">Reference proteome</keyword>
<dbReference type="AlphaFoldDB" id="A0AAD4D4I2"/>
<gene>
    <name evidence="1" type="ORF">BGZ95_003466</name>
</gene>
<organism evidence="1 2">
    <name type="scientific">Linnemannia exigua</name>
    <dbReference type="NCBI Taxonomy" id="604196"/>
    <lineage>
        <taxon>Eukaryota</taxon>
        <taxon>Fungi</taxon>
        <taxon>Fungi incertae sedis</taxon>
        <taxon>Mucoromycota</taxon>
        <taxon>Mortierellomycotina</taxon>
        <taxon>Mortierellomycetes</taxon>
        <taxon>Mortierellales</taxon>
        <taxon>Mortierellaceae</taxon>
        <taxon>Linnemannia</taxon>
    </lineage>
</organism>
<dbReference type="InterPro" id="IPR022185">
    <property type="entry name" value="DUF3712"/>
</dbReference>
<dbReference type="EMBL" id="JAAAIL010001794">
    <property type="protein sequence ID" value="KAG0264916.1"/>
    <property type="molecule type" value="Genomic_DNA"/>
</dbReference>
<comment type="caution">
    <text evidence="1">The sequence shown here is derived from an EMBL/GenBank/DDBJ whole genome shotgun (WGS) entry which is preliminary data.</text>
</comment>
<feature type="non-terminal residue" evidence="1">
    <location>
        <position position="1"/>
    </location>
</feature>